<evidence type="ECO:0000256" key="5">
    <source>
        <dbReference type="ARBA" id="ARBA00023136"/>
    </source>
</evidence>
<name>A0A1W1YLM0_9MICO</name>
<evidence type="ECO:0000313" key="8">
    <source>
        <dbReference type="EMBL" id="SMC37140.1"/>
    </source>
</evidence>
<keyword evidence="5 6" id="KW-0472">Membrane</keyword>
<accession>A0A1W1YLM0</accession>
<dbReference type="AlphaFoldDB" id="A0A1W1YLM0"/>
<feature type="domain" description="Type II secretion system protein GspF" evidence="7">
    <location>
        <begin position="109"/>
        <end position="236"/>
    </location>
</feature>
<evidence type="ECO:0000256" key="1">
    <source>
        <dbReference type="ARBA" id="ARBA00004651"/>
    </source>
</evidence>
<gene>
    <name evidence="8" type="ORF">SAMN06296429_102176</name>
</gene>
<keyword evidence="3 6" id="KW-0812">Transmembrane</keyword>
<dbReference type="PANTHER" id="PTHR35007">
    <property type="entry name" value="INTEGRAL MEMBRANE PROTEIN-RELATED"/>
    <property type="match status" value="1"/>
</dbReference>
<proteinExistence type="predicted"/>
<feature type="transmembrane region" description="Helical" evidence="6">
    <location>
        <begin position="56"/>
        <end position="89"/>
    </location>
</feature>
<feature type="transmembrane region" description="Helical" evidence="6">
    <location>
        <begin position="223"/>
        <end position="242"/>
    </location>
</feature>
<dbReference type="Pfam" id="PF00482">
    <property type="entry name" value="T2SSF"/>
    <property type="match status" value="1"/>
</dbReference>
<evidence type="ECO:0000313" key="9">
    <source>
        <dbReference type="Proteomes" id="UP000192634"/>
    </source>
</evidence>
<evidence type="ECO:0000256" key="3">
    <source>
        <dbReference type="ARBA" id="ARBA00022692"/>
    </source>
</evidence>
<dbReference type="EMBL" id="FWXN01000002">
    <property type="protein sequence ID" value="SMC37140.1"/>
    <property type="molecule type" value="Genomic_DNA"/>
</dbReference>
<comment type="subcellular location">
    <subcellularLocation>
        <location evidence="1">Cell membrane</location>
        <topology evidence="1">Multi-pass membrane protein</topology>
    </subcellularLocation>
</comment>
<sequence length="291" mass="31622">MSPWLTGALMGGLLVLAGITFVEGMRKVPPRPKKVKLAAADRDGWWDKLPRRTRQIIIIGVVAGVIFALFTGWVIAIVLIPATIIGLPWLLSSGDAEASIDRLEAMEEWTRSLAGVLTVGVGLEQAIVATLRSAPKEIEPEVNLLAARLRARWPTDDALRAFADDLDDSTGDLLAANLLLGAQRRGAGLASVLESVAVAVGEDVRSRRMVEADRAKPRATARWVTIITLAVLVIMFFFTTMFEPYRSGIGQVILTVLLAAYVGALVWMKSMAKGKKLPRFIGNEVAEEARR</sequence>
<evidence type="ECO:0000256" key="6">
    <source>
        <dbReference type="SAM" id="Phobius"/>
    </source>
</evidence>
<dbReference type="PANTHER" id="PTHR35007:SF3">
    <property type="entry name" value="POSSIBLE CONSERVED ALANINE RICH MEMBRANE PROTEIN"/>
    <property type="match status" value="1"/>
</dbReference>
<organism evidence="8 9">
    <name type="scientific">Janibacter indicus</name>
    <dbReference type="NCBI Taxonomy" id="857417"/>
    <lineage>
        <taxon>Bacteria</taxon>
        <taxon>Bacillati</taxon>
        <taxon>Actinomycetota</taxon>
        <taxon>Actinomycetes</taxon>
        <taxon>Micrococcales</taxon>
        <taxon>Intrasporangiaceae</taxon>
        <taxon>Janibacter</taxon>
    </lineage>
</organism>
<feature type="transmembrane region" description="Helical" evidence="6">
    <location>
        <begin position="6"/>
        <end position="24"/>
    </location>
</feature>
<feature type="transmembrane region" description="Helical" evidence="6">
    <location>
        <begin position="248"/>
        <end position="268"/>
    </location>
</feature>
<dbReference type="RefSeq" id="WP_234993707.1">
    <property type="nucleotide sequence ID" value="NZ_FWXN01000002.1"/>
</dbReference>
<protein>
    <submittedName>
        <fullName evidence="8">Flp pilus assembly protein TadB</fullName>
    </submittedName>
</protein>
<evidence type="ECO:0000256" key="4">
    <source>
        <dbReference type="ARBA" id="ARBA00022989"/>
    </source>
</evidence>
<keyword evidence="4 6" id="KW-1133">Transmembrane helix</keyword>
<evidence type="ECO:0000259" key="7">
    <source>
        <dbReference type="Pfam" id="PF00482"/>
    </source>
</evidence>
<reference evidence="8 9" key="1">
    <citation type="submission" date="2017-04" db="EMBL/GenBank/DDBJ databases">
        <authorList>
            <person name="Afonso C.L."/>
            <person name="Miller P.J."/>
            <person name="Scott M.A."/>
            <person name="Spackman E."/>
            <person name="Goraichik I."/>
            <person name="Dimitrov K.M."/>
            <person name="Suarez D.L."/>
            <person name="Swayne D.E."/>
        </authorList>
    </citation>
    <scope>NUCLEOTIDE SEQUENCE [LARGE SCALE GENOMIC DNA]</scope>
    <source>
        <strain evidence="8 9">CGMCC 1.12511</strain>
    </source>
</reference>
<feature type="transmembrane region" description="Helical" evidence="6">
    <location>
        <begin position="109"/>
        <end position="131"/>
    </location>
</feature>
<keyword evidence="2" id="KW-1003">Cell membrane</keyword>
<dbReference type="Proteomes" id="UP000192634">
    <property type="component" value="Unassembled WGS sequence"/>
</dbReference>
<evidence type="ECO:0000256" key="2">
    <source>
        <dbReference type="ARBA" id="ARBA00022475"/>
    </source>
</evidence>
<dbReference type="GO" id="GO:0005886">
    <property type="term" value="C:plasma membrane"/>
    <property type="evidence" value="ECO:0007669"/>
    <property type="project" value="UniProtKB-SubCell"/>
</dbReference>
<dbReference type="InterPro" id="IPR018076">
    <property type="entry name" value="T2SS_GspF_dom"/>
</dbReference>